<feature type="region of interest" description="Disordered" evidence="6">
    <location>
        <begin position="196"/>
        <end position="315"/>
    </location>
</feature>
<name>A0AAW0G1H1_9APHY</name>
<dbReference type="SMART" id="SM01336">
    <property type="entry name" value="zf-PARP"/>
    <property type="match status" value="2"/>
</dbReference>
<dbReference type="EMBL" id="JASBNA010000022">
    <property type="protein sequence ID" value="KAK7684965.1"/>
    <property type="molecule type" value="Genomic_DNA"/>
</dbReference>
<accession>A0AAW0G1H1</accession>
<dbReference type="PROSITE" id="PS50064">
    <property type="entry name" value="ZF_PARP_2"/>
    <property type="match status" value="2"/>
</dbReference>
<keyword evidence="5" id="KW-0539">Nucleus</keyword>
<dbReference type="GO" id="GO:0008270">
    <property type="term" value="F:zinc ion binding"/>
    <property type="evidence" value="ECO:0007669"/>
    <property type="project" value="UniProtKB-KW"/>
</dbReference>
<dbReference type="AlphaFoldDB" id="A0AAW0G1H1"/>
<keyword evidence="4" id="KW-0862">Zinc</keyword>
<feature type="compositionally biased region" description="Basic and acidic residues" evidence="6">
    <location>
        <begin position="202"/>
        <end position="216"/>
    </location>
</feature>
<sequence length="315" mass="35357">MSDSEGGTKERKGGYRLDYATNNRSGCKGPKPCAGTKIVKGELRLAALVDFRGNTSWAYRHWGCVTPKVISNMKEIFDNAADLDGFDELEEADQEKITKAWEDGDDDEEEGGKKKGKKAAAKKEKKEEDDKGNFKVEYASSGRSKCKTCKDQIGKDFFRVGDEVEFRGHKSMAWQHWGCTPADLIAKLKRTYTEAESIPGFDEIKEAEQEKIRNAWEADEIPEDDKGPGEAIDTGKKKAPAPRKAKKAKDSDDGEEERPKKRVRKAKKDEDDDDEEEEKPKAKRAPAKKAEKAAPKKRASKKKAETEEESGEDFR</sequence>
<evidence type="ECO:0000256" key="3">
    <source>
        <dbReference type="ARBA" id="ARBA00022771"/>
    </source>
</evidence>
<evidence type="ECO:0000259" key="7">
    <source>
        <dbReference type="PROSITE" id="PS50064"/>
    </source>
</evidence>
<comment type="caution">
    <text evidence="8">The sequence shown here is derived from an EMBL/GenBank/DDBJ whole genome shotgun (WGS) entry which is preliminary data.</text>
</comment>
<evidence type="ECO:0000256" key="2">
    <source>
        <dbReference type="ARBA" id="ARBA00022723"/>
    </source>
</evidence>
<gene>
    <name evidence="8" type="ORF">QCA50_011800</name>
</gene>
<evidence type="ECO:0000313" key="8">
    <source>
        <dbReference type="EMBL" id="KAK7684965.1"/>
    </source>
</evidence>
<protein>
    <recommendedName>
        <fullName evidence="7">PARP-type domain-containing protein</fullName>
    </recommendedName>
</protein>
<evidence type="ECO:0000256" key="6">
    <source>
        <dbReference type="SAM" id="MobiDB-lite"/>
    </source>
</evidence>
<feature type="domain" description="PARP-type" evidence="7">
    <location>
        <begin position="15"/>
        <end position="105"/>
    </location>
</feature>
<keyword evidence="2" id="KW-0479">Metal-binding</keyword>
<dbReference type="InterPro" id="IPR036957">
    <property type="entry name" value="Znf_PARP_sf"/>
</dbReference>
<feature type="region of interest" description="Disordered" evidence="6">
    <location>
        <begin position="98"/>
        <end position="126"/>
    </location>
</feature>
<feature type="compositionally biased region" description="Basic residues" evidence="6">
    <location>
        <begin position="237"/>
        <end position="247"/>
    </location>
</feature>
<dbReference type="InterPro" id="IPR001510">
    <property type="entry name" value="Znf_PARP"/>
</dbReference>
<dbReference type="GO" id="GO:0005634">
    <property type="term" value="C:nucleus"/>
    <property type="evidence" value="ECO:0007669"/>
    <property type="project" value="UniProtKB-SubCell"/>
</dbReference>
<dbReference type="Pfam" id="PF00645">
    <property type="entry name" value="zf-PARP"/>
    <property type="match status" value="2"/>
</dbReference>
<evidence type="ECO:0000313" key="9">
    <source>
        <dbReference type="Proteomes" id="UP001385951"/>
    </source>
</evidence>
<keyword evidence="3" id="KW-0863">Zinc-finger</keyword>
<organism evidence="8 9">
    <name type="scientific">Cerrena zonata</name>
    <dbReference type="NCBI Taxonomy" id="2478898"/>
    <lineage>
        <taxon>Eukaryota</taxon>
        <taxon>Fungi</taxon>
        <taxon>Dikarya</taxon>
        <taxon>Basidiomycota</taxon>
        <taxon>Agaricomycotina</taxon>
        <taxon>Agaricomycetes</taxon>
        <taxon>Polyporales</taxon>
        <taxon>Cerrenaceae</taxon>
        <taxon>Cerrena</taxon>
    </lineage>
</organism>
<dbReference type="Gene3D" id="3.30.1740.10">
    <property type="entry name" value="Zinc finger, PARP-type"/>
    <property type="match status" value="2"/>
</dbReference>
<evidence type="ECO:0000256" key="4">
    <source>
        <dbReference type="ARBA" id="ARBA00022833"/>
    </source>
</evidence>
<reference evidence="8 9" key="1">
    <citation type="submission" date="2022-09" db="EMBL/GenBank/DDBJ databases">
        <authorList>
            <person name="Palmer J.M."/>
        </authorList>
    </citation>
    <scope>NUCLEOTIDE SEQUENCE [LARGE SCALE GENOMIC DNA]</scope>
    <source>
        <strain evidence="8 9">DSM 7382</strain>
    </source>
</reference>
<feature type="compositionally biased region" description="Basic and acidic residues" evidence="6">
    <location>
        <begin position="224"/>
        <end position="236"/>
    </location>
</feature>
<dbReference type="GO" id="GO:0003677">
    <property type="term" value="F:DNA binding"/>
    <property type="evidence" value="ECO:0007669"/>
    <property type="project" value="InterPro"/>
</dbReference>
<feature type="compositionally biased region" description="Acidic residues" evidence="6">
    <location>
        <begin position="306"/>
        <end position="315"/>
    </location>
</feature>
<dbReference type="Proteomes" id="UP001385951">
    <property type="component" value="Unassembled WGS sequence"/>
</dbReference>
<comment type="subcellular location">
    <subcellularLocation>
        <location evidence="1">Nucleus</location>
    </subcellularLocation>
</comment>
<evidence type="ECO:0000256" key="5">
    <source>
        <dbReference type="ARBA" id="ARBA00023242"/>
    </source>
</evidence>
<feature type="domain" description="PARP-type" evidence="7">
    <location>
        <begin position="134"/>
        <end position="220"/>
    </location>
</feature>
<evidence type="ECO:0000256" key="1">
    <source>
        <dbReference type="ARBA" id="ARBA00004123"/>
    </source>
</evidence>
<proteinExistence type="predicted"/>
<keyword evidence="9" id="KW-1185">Reference proteome</keyword>
<dbReference type="SUPFAM" id="SSF57716">
    <property type="entry name" value="Glucocorticoid receptor-like (DNA-binding domain)"/>
    <property type="match status" value="2"/>
</dbReference>